<dbReference type="Pfam" id="PF00781">
    <property type="entry name" value="DAGK_cat"/>
    <property type="match status" value="1"/>
</dbReference>
<dbReference type="InterPro" id="IPR005218">
    <property type="entry name" value="Diacylglycerol/lipid_kinase"/>
</dbReference>
<keyword evidence="11" id="KW-1208">Phospholipid metabolism</keyword>
<dbReference type="PANTHER" id="PTHR12358">
    <property type="entry name" value="SPHINGOSINE KINASE"/>
    <property type="match status" value="1"/>
</dbReference>
<evidence type="ECO:0000256" key="4">
    <source>
        <dbReference type="ARBA" id="ARBA00022723"/>
    </source>
</evidence>
<evidence type="ECO:0000256" key="3">
    <source>
        <dbReference type="ARBA" id="ARBA00022679"/>
    </source>
</evidence>
<dbReference type="InterPro" id="IPR017438">
    <property type="entry name" value="ATP-NAD_kinase_N"/>
</dbReference>
<keyword evidence="7" id="KW-0067">ATP-binding</keyword>
<keyword evidence="5" id="KW-0547">Nucleotide-binding</keyword>
<evidence type="ECO:0000256" key="1">
    <source>
        <dbReference type="ARBA" id="ARBA00001946"/>
    </source>
</evidence>
<evidence type="ECO:0000256" key="5">
    <source>
        <dbReference type="ARBA" id="ARBA00022741"/>
    </source>
</evidence>
<dbReference type="InterPro" id="IPR050187">
    <property type="entry name" value="Lipid_Phosphate_FormReg"/>
</dbReference>
<accession>A0AA37QGP7</accession>
<reference evidence="13" key="1">
    <citation type="submission" date="2022-08" db="EMBL/GenBank/DDBJ databases">
        <title>Draft genome sequencing of Roseisolibacter agri AW1220.</title>
        <authorList>
            <person name="Tobiishi Y."/>
            <person name="Tonouchi A."/>
        </authorList>
    </citation>
    <scope>NUCLEOTIDE SEQUENCE</scope>
    <source>
        <strain evidence="13">AW1220</strain>
    </source>
</reference>
<protein>
    <submittedName>
        <fullName evidence="13">Lipid kinase YegS-like protein</fullName>
    </submittedName>
</protein>
<evidence type="ECO:0000256" key="10">
    <source>
        <dbReference type="ARBA" id="ARBA00023209"/>
    </source>
</evidence>
<dbReference type="GO" id="GO:0005524">
    <property type="term" value="F:ATP binding"/>
    <property type="evidence" value="ECO:0007669"/>
    <property type="project" value="UniProtKB-KW"/>
</dbReference>
<dbReference type="Gene3D" id="2.60.200.40">
    <property type="match status" value="1"/>
</dbReference>
<dbReference type="GO" id="GO:0016301">
    <property type="term" value="F:kinase activity"/>
    <property type="evidence" value="ECO:0007669"/>
    <property type="project" value="UniProtKB-KW"/>
</dbReference>
<evidence type="ECO:0000256" key="11">
    <source>
        <dbReference type="ARBA" id="ARBA00023264"/>
    </source>
</evidence>
<sequence>MTFGRTFDLVIHGARADDAGLRAAAEWARTIGHRIRAHVTWEPGDARRFAAEAARRGTDAVLAVGGDGTVNEVVNGLLGTDVPLGILPVGTANDFARQTGIPEDARAALDLVIERPPVVVDLGTLNDRAFLNVSSAGLGAETTAETGAVAKGMLGPLAYALTGVRKLAGEIEPRRARFSGPSFEREVEFLLFAVGNARATGAGTVITPLARVDDGMLDVCLVEPMALGAFAGLLLELRRGDHLERDGVLYAQLPWVRVESEVPLTVNLDGEPQSLTQLEYRVLPRALRVHVGHLPGEGGENGAG</sequence>
<evidence type="ECO:0000313" key="13">
    <source>
        <dbReference type="EMBL" id="GLC26478.1"/>
    </source>
</evidence>
<evidence type="ECO:0000256" key="8">
    <source>
        <dbReference type="ARBA" id="ARBA00022842"/>
    </source>
</evidence>
<keyword evidence="9" id="KW-0443">Lipid metabolism</keyword>
<dbReference type="RefSeq" id="WP_284350928.1">
    <property type="nucleotide sequence ID" value="NZ_BRXS01000004.1"/>
</dbReference>
<dbReference type="PANTHER" id="PTHR12358:SF106">
    <property type="entry name" value="LIPID KINASE YEGS"/>
    <property type="match status" value="1"/>
</dbReference>
<evidence type="ECO:0000313" key="14">
    <source>
        <dbReference type="Proteomes" id="UP001161325"/>
    </source>
</evidence>
<comment type="caution">
    <text evidence="13">The sequence shown here is derived from an EMBL/GenBank/DDBJ whole genome shotgun (WGS) entry which is preliminary data.</text>
</comment>
<name>A0AA37QGP7_9BACT</name>
<dbReference type="GO" id="GO:0005886">
    <property type="term" value="C:plasma membrane"/>
    <property type="evidence" value="ECO:0007669"/>
    <property type="project" value="TreeGrafter"/>
</dbReference>
<evidence type="ECO:0000256" key="2">
    <source>
        <dbReference type="ARBA" id="ARBA00022516"/>
    </source>
</evidence>
<comment type="cofactor">
    <cofactor evidence="1">
        <name>Mg(2+)</name>
        <dbReference type="ChEBI" id="CHEBI:18420"/>
    </cofactor>
</comment>
<evidence type="ECO:0000256" key="7">
    <source>
        <dbReference type="ARBA" id="ARBA00022840"/>
    </source>
</evidence>
<dbReference type="NCBIfam" id="TIGR00147">
    <property type="entry name" value="YegS/Rv2252/BmrU family lipid kinase"/>
    <property type="match status" value="1"/>
</dbReference>
<dbReference type="SMART" id="SM00046">
    <property type="entry name" value="DAGKc"/>
    <property type="match status" value="1"/>
</dbReference>
<gene>
    <name evidence="13" type="ORF">rosag_29910</name>
</gene>
<evidence type="ECO:0000259" key="12">
    <source>
        <dbReference type="PROSITE" id="PS50146"/>
    </source>
</evidence>
<dbReference type="EMBL" id="BRXS01000004">
    <property type="protein sequence ID" value="GLC26478.1"/>
    <property type="molecule type" value="Genomic_DNA"/>
</dbReference>
<keyword evidence="3" id="KW-0808">Transferase</keyword>
<keyword evidence="2" id="KW-0444">Lipid biosynthesis</keyword>
<keyword evidence="14" id="KW-1185">Reference proteome</keyword>
<evidence type="ECO:0000256" key="6">
    <source>
        <dbReference type="ARBA" id="ARBA00022777"/>
    </source>
</evidence>
<dbReference type="SUPFAM" id="SSF111331">
    <property type="entry name" value="NAD kinase/diacylglycerol kinase-like"/>
    <property type="match status" value="1"/>
</dbReference>
<dbReference type="Gene3D" id="3.40.50.10330">
    <property type="entry name" value="Probable inorganic polyphosphate/atp-NAD kinase, domain 1"/>
    <property type="match status" value="1"/>
</dbReference>
<keyword evidence="4" id="KW-0479">Metal-binding</keyword>
<dbReference type="InterPro" id="IPR001206">
    <property type="entry name" value="Diacylglycerol_kinase_cat_dom"/>
</dbReference>
<dbReference type="Pfam" id="PF19279">
    <property type="entry name" value="YegS_C"/>
    <property type="match status" value="1"/>
</dbReference>
<proteinExistence type="predicted"/>
<organism evidence="13 14">
    <name type="scientific">Roseisolibacter agri</name>
    <dbReference type="NCBI Taxonomy" id="2014610"/>
    <lineage>
        <taxon>Bacteria</taxon>
        <taxon>Pseudomonadati</taxon>
        <taxon>Gemmatimonadota</taxon>
        <taxon>Gemmatimonadia</taxon>
        <taxon>Gemmatimonadales</taxon>
        <taxon>Gemmatimonadaceae</taxon>
        <taxon>Roseisolibacter</taxon>
    </lineage>
</organism>
<feature type="domain" description="DAGKc" evidence="12">
    <location>
        <begin position="2"/>
        <end position="129"/>
    </location>
</feature>
<dbReference type="InterPro" id="IPR016064">
    <property type="entry name" value="NAD/diacylglycerol_kinase_sf"/>
</dbReference>
<evidence type="ECO:0000256" key="9">
    <source>
        <dbReference type="ARBA" id="ARBA00023098"/>
    </source>
</evidence>
<keyword evidence="6 13" id="KW-0418">Kinase</keyword>
<dbReference type="GO" id="GO:0008654">
    <property type="term" value="P:phospholipid biosynthetic process"/>
    <property type="evidence" value="ECO:0007669"/>
    <property type="project" value="UniProtKB-KW"/>
</dbReference>
<keyword evidence="8" id="KW-0460">Magnesium</keyword>
<dbReference type="GO" id="GO:0046872">
    <property type="term" value="F:metal ion binding"/>
    <property type="evidence" value="ECO:0007669"/>
    <property type="project" value="UniProtKB-KW"/>
</dbReference>
<dbReference type="AlphaFoldDB" id="A0AA37QGP7"/>
<keyword evidence="10" id="KW-0594">Phospholipid biosynthesis</keyword>
<dbReference type="InterPro" id="IPR045540">
    <property type="entry name" value="YegS/DAGK_C"/>
</dbReference>
<dbReference type="Proteomes" id="UP001161325">
    <property type="component" value="Unassembled WGS sequence"/>
</dbReference>
<dbReference type="PROSITE" id="PS50146">
    <property type="entry name" value="DAGK"/>
    <property type="match status" value="1"/>
</dbReference>